<dbReference type="PANTHER" id="PTHR10434">
    <property type="entry name" value="1-ACYL-SN-GLYCEROL-3-PHOSPHATE ACYLTRANSFERASE"/>
    <property type="match status" value="1"/>
</dbReference>
<evidence type="ECO:0000313" key="8">
    <source>
        <dbReference type="Proteomes" id="UP000584867"/>
    </source>
</evidence>
<evidence type="ECO:0000256" key="5">
    <source>
        <dbReference type="ARBA" id="ARBA00023315"/>
    </source>
</evidence>
<evidence type="ECO:0000259" key="6">
    <source>
        <dbReference type="SMART" id="SM00563"/>
    </source>
</evidence>
<evidence type="ECO:0000256" key="1">
    <source>
        <dbReference type="ARBA" id="ARBA00005189"/>
    </source>
</evidence>
<dbReference type="InterPro" id="IPR002123">
    <property type="entry name" value="Plipid/glycerol_acylTrfase"/>
</dbReference>
<gene>
    <name evidence="7" type="ORF">HDF15_005052</name>
</gene>
<evidence type="ECO:0000256" key="2">
    <source>
        <dbReference type="ARBA" id="ARBA00022516"/>
    </source>
</evidence>
<dbReference type="SUPFAM" id="SSF69593">
    <property type="entry name" value="Glycerol-3-phosphate (1)-acyltransferase"/>
    <property type="match status" value="1"/>
</dbReference>
<reference evidence="7 8" key="1">
    <citation type="submission" date="2020-08" db="EMBL/GenBank/DDBJ databases">
        <title>Genomic Encyclopedia of Type Strains, Phase IV (KMG-V): Genome sequencing to study the core and pangenomes of soil and plant-associated prokaryotes.</title>
        <authorList>
            <person name="Whitman W."/>
        </authorList>
    </citation>
    <scope>NUCLEOTIDE SEQUENCE [LARGE SCALE GENOMIC DNA]</scope>
    <source>
        <strain evidence="7 8">X5P3</strain>
    </source>
</reference>
<dbReference type="Pfam" id="PF01553">
    <property type="entry name" value="Acyltransferase"/>
    <property type="match status" value="1"/>
</dbReference>
<name>A0A7W7ZUZ2_9BACT</name>
<dbReference type="PANTHER" id="PTHR10434:SF64">
    <property type="entry name" value="1-ACYL-SN-GLYCEROL-3-PHOSPHATE ACYLTRANSFERASE-RELATED"/>
    <property type="match status" value="1"/>
</dbReference>
<dbReference type="Proteomes" id="UP000584867">
    <property type="component" value="Unassembled WGS sequence"/>
</dbReference>
<dbReference type="SMART" id="SM00563">
    <property type="entry name" value="PlsC"/>
    <property type="match status" value="1"/>
</dbReference>
<keyword evidence="5 7" id="KW-0012">Acyltransferase</keyword>
<dbReference type="GO" id="GO:0006654">
    <property type="term" value="P:phosphatidic acid biosynthetic process"/>
    <property type="evidence" value="ECO:0007669"/>
    <property type="project" value="TreeGrafter"/>
</dbReference>
<evidence type="ECO:0000256" key="4">
    <source>
        <dbReference type="ARBA" id="ARBA00023098"/>
    </source>
</evidence>
<dbReference type="EMBL" id="JACHIO010000032">
    <property type="protein sequence ID" value="MBB5066669.1"/>
    <property type="molecule type" value="Genomic_DNA"/>
</dbReference>
<dbReference type="EC" id="2.3.1.51" evidence="7"/>
<dbReference type="AlphaFoldDB" id="A0A7W7ZUZ2"/>
<protein>
    <submittedName>
        <fullName evidence="7">1-acyl-sn-glycerol-3-phosphate acyltransferase</fullName>
        <ecNumber evidence="7">2.3.1.51</ecNumber>
    </submittedName>
</protein>
<organism evidence="7 8">
    <name type="scientific">Granulicella mallensis</name>
    <dbReference type="NCBI Taxonomy" id="940614"/>
    <lineage>
        <taxon>Bacteria</taxon>
        <taxon>Pseudomonadati</taxon>
        <taxon>Acidobacteriota</taxon>
        <taxon>Terriglobia</taxon>
        <taxon>Terriglobales</taxon>
        <taxon>Acidobacteriaceae</taxon>
        <taxon>Granulicella</taxon>
    </lineage>
</organism>
<proteinExistence type="predicted"/>
<keyword evidence="4" id="KW-0443">Lipid metabolism</keyword>
<keyword evidence="2" id="KW-0444">Lipid biosynthesis</keyword>
<dbReference type="CDD" id="cd07989">
    <property type="entry name" value="LPLAT_AGPAT-like"/>
    <property type="match status" value="1"/>
</dbReference>
<comment type="caution">
    <text evidence="7">The sequence shown here is derived from an EMBL/GenBank/DDBJ whole genome shotgun (WGS) entry which is preliminary data.</text>
</comment>
<accession>A0A7W7ZUZ2</accession>
<evidence type="ECO:0000256" key="3">
    <source>
        <dbReference type="ARBA" id="ARBA00022679"/>
    </source>
</evidence>
<keyword evidence="3 7" id="KW-0808">Transferase</keyword>
<comment type="pathway">
    <text evidence="1">Lipid metabolism.</text>
</comment>
<sequence length="252" mass="27279">MSLLRKLYRTTKVIAHFSYAAVELAVTQPKTRAARAAWLSHFCGRVLRAMEVSFAVVGPVPMQGAVVSNHLTYIDIILHSAIRPCVFVSKIELRSTPLLGWMSMMSGTVYVARGVGGSAAKAAEGMAKGFRDGLPVVFFPEGTTGVGDEPTLPFRSGLIAQTLEAEVPIVAAFIHYELSPKDVALGKTLRENVHWGKQSLISHLWSFSGLHALKATIQFAEAPIAFSEEAILHRKIAAVEAQQAVVALKSRT</sequence>
<evidence type="ECO:0000313" key="7">
    <source>
        <dbReference type="EMBL" id="MBB5066669.1"/>
    </source>
</evidence>
<dbReference type="GO" id="GO:0003841">
    <property type="term" value="F:1-acylglycerol-3-phosphate O-acyltransferase activity"/>
    <property type="evidence" value="ECO:0007669"/>
    <property type="project" value="UniProtKB-EC"/>
</dbReference>
<dbReference type="RefSeq" id="WP_184260638.1">
    <property type="nucleotide sequence ID" value="NZ_JACHIO010000032.1"/>
</dbReference>
<feature type="domain" description="Phospholipid/glycerol acyltransferase" evidence="6">
    <location>
        <begin position="64"/>
        <end position="177"/>
    </location>
</feature>